<evidence type="ECO:0000256" key="3">
    <source>
        <dbReference type="ARBA" id="ARBA00022695"/>
    </source>
</evidence>
<comment type="caution">
    <text evidence="11">The sequence shown here is derived from an EMBL/GenBank/DDBJ whole genome shotgun (WGS) entry which is preliminary data.</text>
</comment>
<evidence type="ECO:0000256" key="7">
    <source>
        <dbReference type="ARBA" id="ARBA00022993"/>
    </source>
</evidence>
<proteinExistence type="inferred from homology"/>
<name>A0A134B287_9PORP</name>
<comment type="subunit">
    <text evidence="9">Homohexamer.</text>
</comment>
<keyword evidence="6 9" id="KW-0460">Magnesium</keyword>
<comment type="function">
    <text evidence="9">Reversibly transfers an adenylyl group from ATP to 4'-phosphopantetheine, yielding dephospho-CoA (dPCoA) and pyrophosphate.</text>
</comment>
<keyword evidence="12" id="KW-1185">Reference proteome</keyword>
<organism evidence="11 12">
    <name type="scientific">Porphyromonas somerae</name>
    <dbReference type="NCBI Taxonomy" id="322095"/>
    <lineage>
        <taxon>Bacteria</taxon>
        <taxon>Pseudomonadati</taxon>
        <taxon>Bacteroidota</taxon>
        <taxon>Bacteroidia</taxon>
        <taxon>Bacteroidales</taxon>
        <taxon>Porphyromonadaceae</taxon>
        <taxon>Porphyromonas</taxon>
    </lineage>
</organism>
<evidence type="ECO:0000256" key="2">
    <source>
        <dbReference type="ARBA" id="ARBA00022679"/>
    </source>
</evidence>
<feature type="binding site" evidence="9">
    <location>
        <begin position="126"/>
        <end position="132"/>
    </location>
    <ligand>
        <name>ATP</name>
        <dbReference type="ChEBI" id="CHEBI:30616"/>
    </ligand>
</feature>
<feature type="domain" description="Cytidyltransferase-like" evidence="10">
    <location>
        <begin position="9"/>
        <end position="136"/>
    </location>
</feature>
<keyword evidence="4 9" id="KW-0547">Nucleotide-binding</keyword>
<dbReference type="GO" id="GO:0005737">
    <property type="term" value="C:cytoplasm"/>
    <property type="evidence" value="ECO:0007669"/>
    <property type="project" value="UniProtKB-SubCell"/>
</dbReference>
<comment type="pathway">
    <text evidence="9">Cofactor biosynthesis; coenzyme A biosynthesis; CoA from (R)-pantothenate: step 4/5.</text>
</comment>
<dbReference type="GO" id="GO:0004595">
    <property type="term" value="F:pantetheine-phosphate adenylyltransferase activity"/>
    <property type="evidence" value="ECO:0007669"/>
    <property type="project" value="UniProtKB-UniRule"/>
</dbReference>
<dbReference type="AlphaFoldDB" id="A0A134B287"/>
<dbReference type="HAMAP" id="MF_00151">
    <property type="entry name" value="PPAT_bact"/>
    <property type="match status" value="1"/>
</dbReference>
<protein>
    <recommendedName>
        <fullName evidence="9">Phosphopantetheine adenylyltransferase</fullName>
        <ecNumber evidence="9">2.7.7.3</ecNumber>
    </recommendedName>
    <alternativeName>
        <fullName evidence="9">Dephospho-CoA pyrophosphorylase</fullName>
    </alternativeName>
    <alternativeName>
        <fullName evidence="9">Pantetheine-phosphate adenylyltransferase</fullName>
        <shortName evidence="9">PPAT</shortName>
    </alternativeName>
</protein>
<feature type="binding site" evidence="9">
    <location>
        <begin position="92"/>
        <end position="94"/>
    </location>
    <ligand>
        <name>ATP</name>
        <dbReference type="ChEBI" id="CHEBI:30616"/>
    </ligand>
</feature>
<feature type="binding site" evidence="9">
    <location>
        <position position="77"/>
    </location>
    <ligand>
        <name>substrate</name>
    </ligand>
</feature>
<feature type="binding site" evidence="9">
    <location>
        <position position="21"/>
    </location>
    <ligand>
        <name>ATP</name>
        <dbReference type="ChEBI" id="CHEBI:30616"/>
    </ligand>
</feature>
<comment type="subcellular location">
    <subcellularLocation>
        <location evidence="9">Cytoplasm</location>
    </subcellularLocation>
</comment>
<dbReference type="GO" id="GO:0005524">
    <property type="term" value="F:ATP binding"/>
    <property type="evidence" value="ECO:0007669"/>
    <property type="project" value="UniProtKB-KW"/>
</dbReference>
<evidence type="ECO:0000256" key="9">
    <source>
        <dbReference type="HAMAP-Rule" id="MF_00151"/>
    </source>
</evidence>
<feature type="binding site" evidence="9">
    <location>
        <begin position="13"/>
        <end position="14"/>
    </location>
    <ligand>
        <name>ATP</name>
        <dbReference type="ChEBI" id="CHEBI:30616"/>
    </ligand>
</feature>
<dbReference type="InterPro" id="IPR001980">
    <property type="entry name" value="PPAT"/>
</dbReference>
<evidence type="ECO:0000256" key="4">
    <source>
        <dbReference type="ARBA" id="ARBA00022741"/>
    </source>
</evidence>
<dbReference type="SUPFAM" id="SSF52374">
    <property type="entry name" value="Nucleotidylyl transferase"/>
    <property type="match status" value="1"/>
</dbReference>
<dbReference type="NCBIfam" id="TIGR00125">
    <property type="entry name" value="cyt_tran_rel"/>
    <property type="match status" value="1"/>
</dbReference>
<evidence type="ECO:0000313" key="12">
    <source>
        <dbReference type="Proteomes" id="UP000070224"/>
    </source>
</evidence>
<feature type="site" description="Transition state stabilizer" evidence="9">
    <location>
        <position position="21"/>
    </location>
</feature>
<dbReference type="PATRIC" id="fig|322095.3.peg.1781"/>
<dbReference type="PRINTS" id="PR01020">
    <property type="entry name" value="LPSBIOSNTHSS"/>
</dbReference>
<evidence type="ECO:0000256" key="1">
    <source>
        <dbReference type="ARBA" id="ARBA00022490"/>
    </source>
</evidence>
<sequence length="160" mass="17807">MTHMKRTALYAGSFDPFTRGHADIVARGLCLFDEVIVGIGTNDAKRNLFSAEERLLQISRYYADEPRVRVLTYTGLTVSLAQELQVGALLRGVRSSTDMEYERTLADLNRHIADMETVLLPASQRFTHISSTVVRELLHYGGDVSAFLPVGFSLDVSPMV</sequence>
<dbReference type="Gene3D" id="3.40.50.620">
    <property type="entry name" value="HUPs"/>
    <property type="match status" value="1"/>
</dbReference>
<gene>
    <name evidence="9" type="primary">coaD</name>
    <name evidence="11" type="ORF">HMPREF3185_01805</name>
</gene>
<dbReference type="EMBL" id="LSDK01000127">
    <property type="protein sequence ID" value="KXB74049.1"/>
    <property type="molecule type" value="Genomic_DNA"/>
</dbReference>
<comment type="catalytic activity">
    <reaction evidence="8 9">
        <text>(R)-4'-phosphopantetheine + ATP + H(+) = 3'-dephospho-CoA + diphosphate</text>
        <dbReference type="Rhea" id="RHEA:19801"/>
        <dbReference type="ChEBI" id="CHEBI:15378"/>
        <dbReference type="ChEBI" id="CHEBI:30616"/>
        <dbReference type="ChEBI" id="CHEBI:33019"/>
        <dbReference type="ChEBI" id="CHEBI:57328"/>
        <dbReference type="ChEBI" id="CHEBI:61723"/>
        <dbReference type="EC" id="2.7.7.3"/>
    </reaction>
</comment>
<dbReference type="Proteomes" id="UP000070224">
    <property type="component" value="Unassembled WGS sequence"/>
</dbReference>
<keyword evidence="2 9" id="KW-0808">Transferase</keyword>
<dbReference type="InterPro" id="IPR014729">
    <property type="entry name" value="Rossmann-like_a/b/a_fold"/>
</dbReference>
<comment type="cofactor">
    <cofactor evidence="9">
        <name>Mg(2+)</name>
        <dbReference type="ChEBI" id="CHEBI:18420"/>
    </cofactor>
</comment>
<feature type="binding site" evidence="9">
    <location>
        <position position="102"/>
    </location>
    <ligand>
        <name>ATP</name>
        <dbReference type="ChEBI" id="CHEBI:30616"/>
    </ligand>
</feature>
<feature type="binding site" evidence="9">
    <location>
        <position position="45"/>
    </location>
    <ligand>
        <name>substrate</name>
    </ligand>
</feature>
<dbReference type="InterPro" id="IPR004821">
    <property type="entry name" value="Cyt_trans-like"/>
</dbReference>
<comment type="similarity">
    <text evidence="9">Belongs to the bacterial CoaD family.</text>
</comment>
<evidence type="ECO:0000313" key="11">
    <source>
        <dbReference type="EMBL" id="KXB74049.1"/>
    </source>
</evidence>
<dbReference type="PANTHER" id="PTHR21342">
    <property type="entry name" value="PHOSPHOPANTETHEINE ADENYLYLTRANSFERASE"/>
    <property type="match status" value="1"/>
</dbReference>
<evidence type="ECO:0000256" key="6">
    <source>
        <dbReference type="ARBA" id="ARBA00022842"/>
    </source>
</evidence>
<keyword evidence="7 9" id="KW-0173">Coenzyme A biosynthesis</keyword>
<evidence type="ECO:0000256" key="8">
    <source>
        <dbReference type="ARBA" id="ARBA00029346"/>
    </source>
</evidence>
<feature type="binding site" evidence="9">
    <location>
        <position position="91"/>
    </location>
    <ligand>
        <name>substrate</name>
    </ligand>
</feature>
<dbReference type="NCBIfam" id="TIGR01510">
    <property type="entry name" value="coaD_prev_kdtB"/>
    <property type="match status" value="1"/>
</dbReference>
<dbReference type="STRING" id="322095.HMPREF3185_01805"/>
<dbReference type="Pfam" id="PF01467">
    <property type="entry name" value="CTP_transf_like"/>
    <property type="match status" value="1"/>
</dbReference>
<keyword evidence="3 9" id="KW-0548">Nucleotidyltransferase</keyword>
<evidence type="ECO:0000256" key="5">
    <source>
        <dbReference type="ARBA" id="ARBA00022840"/>
    </source>
</evidence>
<reference evidence="12" key="1">
    <citation type="submission" date="2016-01" db="EMBL/GenBank/DDBJ databases">
        <authorList>
            <person name="Mitreva M."/>
            <person name="Pepin K.H."/>
            <person name="Mihindukulasuriya K.A."/>
            <person name="Fulton R."/>
            <person name="Fronick C."/>
            <person name="O'Laughlin M."/>
            <person name="Miner T."/>
            <person name="Herter B."/>
            <person name="Rosa B.A."/>
            <person name="Cordes M."/>
            <person name="Tomlinson C."/>
            <person name="Wollam A."/>
            <person name="Palsikar V.B."/>
            <person name="Mardis E.R."/>
            <person name="Wilson R.K."/>
        </authorList>
    </citation>
    <scope>NUCLEOTIDE SEQUENCE [LARGE SCALE GENOMIC DNA]</scope>
    <source>
        <strain evidence="12">KA00683</strain>
    </source>
</reference>
<dbReference type="PANTHER" id="PTHR21342:SF1">
    <property type="entry name" value="PHOSPHOPANTETHEINE ADENYLYLTRANSFERASE"/>
    <property type="match status" value="1"/>
</dbReference>
<keyword evidence="5 9" id="KW-0067">ATP-binding</keyword>
<evidence type="ECO:0000259" key="10">
    <source>
        <dbReference type="Pfam" id="PF01467"/>
    </source>
</evidence>
<accession>A0A134B287</accession>
<feature type="binding site" evidence="9">
    <location>
        <position position="13"/>
    </location>
    <ligand>
        <name>substrate</name>
    </ligand>
</feature>
<keyword evidence="1 9" id="KW-0963">Cytoplasm</keyword>
<dbReference type="EC" id="2.7.7.3" evidence="9"/>
<dbReference type="GO" id="GO:0015937">
    <property type="term" value="P:coenzyme A biosynthetic process"/>
    <property type="evidence" value="ECO:0007669"/>
    <property type="project" value="UniProtKB-UniRule"/>
</dbReference>
<dbReference type="UniPathway" id="UPA00241">
    <property type="reaction ID" value="UER00355"/>
</dbReference>